<dbReference type="InterPro" id="IPR003245">
    <property type="entry name" value="Phytocyanin_dom"/>
</dbReference>
<keyword evidence="9" id="KW-0812">Transmembrane</keyword>
<keyword evidence="5" id="KW-1015">Disulfide bond</keyword>
<evidence type="ECO:0000256" key="10">
    <source>
        <dbReference type="SAM" id="SignalP"/>
    </source>
</evidence>
<accession>A0A9P0ZZT2</accession>
<organism evidence="12 13">
    <name type="scientific">Cuscuta europaea</name>
    <name type="common">European dodder</name>
    <dbReference type="NCBI Taxonomy" id="41803"/>
    <lineage>
        <taxon>Eukaryota</taxon>
        <taxon>Viridiplantae</taxon>
        <taxon>Streptophyta</taxon>
        <taxon>Embryophyta</taxon>
        <taxon>Tracheophyta</taxon>
        <taxon>Spermatophyta</taxon>
        <taxon>Magnoliopsida</taxon>
        <taxon>eudicotyledons</taxon>
        <taxon>Gunneridae</taxon>
        <taxon>Pentapetalae</taxon>
        <taxon>asterids</taxon>
        <taxon>lamiids</taxon>
        <taxon>Solanales</taxon>
        <taxon>Convolvulaceae</taxon>
        <taxon>Cuscuteae</taxon>
        <taxon>Cuscuta</taxon>
        <taxon>Cuscuta subgen. Cuscuta</taxon>
    </lineage>
</organism>
<comment type="caution">
    <text evidence="12">The sequence shown here is derived from an EMBL/GenBank/DDBJ whole genome shotgun (WGS) entry which is preliminary data.</text>
</comment>
<dbReference type="FunFam" id="2.60.40.420:FF:000010">
    <property type="entry name" value="Early nodulin-like protein 1"/>
    <property type="match status" value="1"/>
</dbReference>
<dbReference type="GO" id="GO:0005886">
    <property type="term" value="C:plasma membrane"/>
    <property type="evidence" value="ECO:0007669"/>
    <property type="project" value="UniProtKB-SubCell"/>
</dbReference>
<evidence type="ECO:0000256" key="4">
    <source>
        <dbReference type="ARBA" id="ARBA00023136"/>
    </source>
</evidence>
<evidence type="ECO:0000256" key="9">
    <source>
        <dbReference type="SAM" id="Phobius"/>
    </source>
</evidence>
<evidence type="ECO:0000259" key="11">
    <source>
        <dbReference type="PROSITE" id="PS51485"/>
    </source>
</evidence>
<evidence type="ECO:0000256" key="1">
    <source>
        <dbReference type="ARBA" id="ARBA00004609"/>
    </source>
</evidence>
<dbReference type="EMBL" id="CAMAPE010000077">
    <property type="protein sequence ID" value="CAH9118498.1"/>
    <property type="molecule type" value="Genomic_DNA"/>
</dbReference>
<proteinExistence type="inferred from homology"/>
<keyword evidence="13" id="KW-1185">Reference proteome</keyword>
<comment type="subcellular location">
    <subcellularLocation>
        <location evidence="1">Cell membrane</location>
        <topology evidence="1">Lipid-anchor</topology>
        <topology evidence="1">GPI-anchor</topology>
    </subcellularLocation>
</comment>
<feature type="transmembrane region" description="Helical" evidence="9">
    <location>
        <begin position="157"/>
        <end position="177"/>
    </location>
</feature>
<evidence type="ECO:0000313" key="13">
    <source>
        <dbReference type="Proteomes" id="UP001152484"/>
    </source>
</evidence>
<evidence type="ECO:0000256" key="6">
    <source>
        <dbReference type="ARBA" id="ARBA00023180"/>
    </source>
</evidence>
<keyword evidence="6" id="KW-0325">Glycoprotein</keyword>
<evidence type="ECO:0000256" key="5">
    <source>
        <dbReference type="ARBA" id="ARBA00023157"/>
    </source>
</evidence>
<feature type="chain" id="PRO_5040387197" description="Phytocyanin domain-containing protein" evidence="10">
    <location>
        <begin position="29"/>
        <end position="178"/>
    </location>
</feature>
<reference evidence="12" key="1">
    <citation type="submission" date="2022-07" db="EMBL/GenBank/DDBJ databases">
        <authorList>
            <person name="Macas J."/>
            <person name="Novak P."/>
            <person name="Neumann P."/>
        </authorList>
    </citation>
    <scope>NUCLEOTIDE SEQUENCE</scope>
</reference>
<protein>
    <recommendedName>
        <fullName evidence="11">Phytocyanin domain-containing protein</fullName>
    </recommendedName>
</protein>
<keyword evidence="4 9" id="KW-0472">Membrane</keyword>
<sequence length="178" mass="19662">MSSSISIPTSSKILLCFTVLSALHFFTAFSNEFSVGGEKGWVIPKDDQLYNDWASKNRFKVDDILRFEYQKDSVMVVSKEEYEKCRSARPVFFSNDGHTVYKLERPGLFYFISGVSGHCERGLKMVIKVLETENPPQSSTPATGGNSPPASGGAMPAFNASAAQFAFLIISFLGTIFM</sequence>
<evidence type="ECO:0000256" key="7">
    <source>
        <dbReference type="ARBA" id="ARBA00023288"/>
    </source>
</evidence>
<dbReference type="GO" id="GO:0098552">
    <property type="term" value="C:side of membrane"/>
    <property type="evidence" value="ECO:0007669"/>
    <property type="project" value="UniProtKB-KW"/>
</dbReference>
<evidence type="ECO:0000313" key="12">
    <source>
        <dbReference type="EMBL" id="CAH9118498.1"/>
    </source>
</evidence>
<dbReference type="SUPFAM" id="SSF49503">
    <property type="entry name" value="Cupredoxins"/>
    <property type="match status" value="1"/>
</dbReference>
<dbReference type="PANTHER" id="PTHR33021">
    <property type="entry name" value="BLUE COPPER PROTEIN"/>
    <property type="match status" value="1"/>
</dbReference>
<dbReference type="PROSITE" id="PS51485">
    <property type="entry name" value="PHYTOCYANIN"/>
    <property type="match status" value="1"/>
</dbReference>
<keyword evidence="7" id="KW-0449">Lipoprotein</keyword>
<evidence type="ECO:0000256" key="3">
    <source>
        <dbReference type="ARBA" id="ARBA00022729"/>
    </source>
</evidence>
<comment type="similarity">
    <text evidence="8">Belongs to the early nodulin-like (ENODL) family.</text>
</comment>
<evidence type="ECO:0000256" key="8">
    <source>
        <dbReference type="ARBA" id="ARBA00035011"/>
    </source>
</evidence>
<dbReference type="PANTHER" id="PTHR33021:SF289">
    <property type="entry name" value="EARLY NODULIN-LIKE PROTEIN 5-RELATED"/>
    <property type="match status" value="1"/>
</dbReference>
<keyword evidence="3 10" id="KW-0732">Signal</keyword>
<keyword evidence="9" id="KW-1133">Transmembrane helix</keyword>
<dbReference type="Pfam" id="PF02298">
    <property type="entry name" value="Cu_bind_like"/>
    <property type="match status" value="1"/>
</dbReference>
<gene>
    <name evidence="12" type="ORF">CEURO_LOCUS21954</name>
</gene>
<dbReference type="Gene3D" id="2.60.40.420">
    <property type="entry name" value="Cupredoxins - blue copper proteins"/>
    <property type="match status" value="1"/>
</dbReference>
<dbReference type="OrthoDB" id="959565at2759"/>
<evidence type="ECO:0000256" key="2">
    <source>
        <dbReference type="ARBA" id="ARBA00022622"/>
    </source>
</evidence>
<dbReference type="InterPro" id="IPR039391">
    <property type="entry name" value="Phytocyanin-like"/>
</dbReference>
<feature type="domain" description="Phytocyanin" evidence="11">
    <location>
        <begin position="31"/>
        <end position="131"/>
    </location>
</feature>
<name>A0A9P0ZZT2_CUSEU</name>
<dbReference type="GO" id="GO:0009055">
    <property type="term" value="F:electron transfer activity"/>
    <property type="evidence" value="ECO:0007669"/>
    <property type="project" value="InterPro"/>
</dbReference>
<dbReference type="Proteomes" id="UP001152484">
    <property type="component" value="Unassembled WGS sequence"/>
</dbReference>
<dbReference type="AlphaFoldDB" id="A0A9P0ZZT2"/>
<feature type="signal peptide" evidence="10">
    <location>
        <begin position="1"/>
        <end position="28"/>
    </location>
</feature>
<dbReference type="InterPro" id="IPR008972">
    <property type="entry name" value="Cupredoxin"/>
</dbReference>
<keyword evidence="2" id="KW-0336">GPI-anchor</keyword>